<protein>
    <recommendedName>
        <fullName evidence="1">Putative membrane protein insertion efficiency factor</fullName>
    </recommendedName>
</protein>
<dbReference type="EMBL" id="QFOT01000001">
    <property type="protein sequence ID" value="PZP57461.1"/>
    <property type="molecule type" value="Genomic_DNA"/>
</dbReference>
<comment type="subcellular location">
    <subcellularLocation>
        <location evidence="1">Cell membrane</location>
        <topology evidence="1">Peripheral membrane protein</topology>
        <orientation evidence="1">Cytoplasmic side</orientation>
    </subcellularLocation>
</comment>
<dbReference type="PANTHER" id="PTHR33383:SF1">
    <property type="entry name" value="MEMBRANE PROTEIN INSERTION EFFICIENCY FACTOR-RELATED"/>
    <property type="match status" value="1"/>
</dbReference>
<name>A0A2W5FNC3_9BACT</name>
<dbReference type="SMART" id="SM01234">
    <property type="entry name" value="Haemolytic"/>
    <property type="match status" value="1"/>
</dbReference>
<dbReference type="HAMAP" id="MF_00386">
    <property type="entry name" value="UPF0161_YidD"/>
    <property type="match status" value="1"/>
</dbReference>
<reference evidence="2 3" key="1">
    <citation type="submission" date="2017-08" db="EMBL/GenBank/DDBJ databases">
        <title>Infants hospitalized years apart are colonized by the same room-sourced microbial strains.</title>
        <authorList>
            <person name="Brooks B."/>
            <person name="Olm M.R."/>
            <person name="Firek B.A."/>
            <person name="Baker R."/>
            <person name="Thomas B.C."/>
            <person name="Morowitz M.J."/>
            <person name="Banfield J.F."/>
        </authorList>
    </citation>
    <scope>NUCLEOTIDE SEQUENCE [LARGE SCALE GENOMIC DNA]</scope>
    <source>
        <strain evidence="2">S2_006_000_R2_64</strain>
    </source>
</reference>
<dbReference type="Pfam" id="PF01809">
    <property type="entry name" value="YidD"/>
    <property type="match status" value="1"/>
</dbReference>
<dbReference type="Proteomes" id="UP000249739">
    <property type="component" value="Unassembled WGS sequence"/>
</dbReference>
<keyword evidence="1" id="KW-1003">Cell membrane</keyword>
<dbReference type="AlphaFoldDB" id="A0A2W5FNC3"/>
<keyword evidence="1" id="KW-0472">Membrane</keyword>
<proteinExistence type="inferred from homology"/>
<comment type="similarity">
    <text evidence="1">Belongs to the UPF0161 family.</text>
</comment>
<dbReference type="NCBIfam" id="TIGR00278">
    <property type="entry name" value="membrane protein insertion efficiency factor YidD"/>
    <property type="match status" value="1"/>
</dbReference>
<dbReference type="PANTHER" id="PTHR33383">
    <property type="entry name" value="MEMBRANE PROTEIN INSERTION EFFICIENCY FACTOR-RELATED"/>
    <property type="match status" value="1"/>
</dbReference>
<comment type="caution">
    <text evidence="2">The sequence shown here is derived from an EMBL/GenBank/DDBJ whole genome shotgun (WGS) entry which is preliminary data.</text>
</comment>
<organism evidence="2 3">
    <name type="scientific">Micavibrio aeruginosavorus</name>
    <dbReference type="NCBI Taxonomy" id="349221"/>
    <lineage>
        <taxon>Bacteria</taxon>
        <taxon>Pseudomonadati</taxon>
        <taxon>Bdellovibrionota</taxon>
        <taxon>Bdellovibrionia</taxon>
        <taxon>Bdellovibrionales</taxon>
        <taxon>Pseudobdellovibrionaceae</taxon>
        <taxon>Micavibrio</taxon>
    </lineage>
</organism>
<evidence type="ECO:0000256" key="1">
    <source>
        <dbReference type="HAMAP-Rule" id="MF_00386"/>
    </source>
</evidence>
<dbReference type="InterPro" id="IPR002696">
    <property type="entry name" value="Membr_insert_effic_factor_YidD"/>
</dbReference>
<evidence type="ECO:0000313" key="2">
    <source>
        <dbReference type="EMBL" id="PZP57461.1"/>
    </source>
</evidence>
<evidence type="ECO:0000313" key="3">
    <source>
        <dbReference type="Proteomes" id="UP000249739"/>
    </source>
</evidence>
<comment type="function">
    <text evidence="1">Could be involved in insertion of integral membrane proteins into the membrane.</text>
</comment>
<accession>A0A2W5FNC3</accession>
<sequence length="87" mass="10188">MKRLLQFFVLIYQKTLSPFMGNQCRFSPTCSCYMHEALEKHGAAKGLTLGLIRIVKCNPWIKTPWIDPVPERFAWRNLLGYKTKNQN</sequence>
<gene>
    <name evidence="2" type="ORF">DI586_00050</name>
</gene>
<dbReference type="GO" id="GO:0005886">
    <property type="term" value="C:plasma membrane"/>
    <property type="evidence" value="ECO:0007669"/>
    <property type="project" value="UniProtKB-SubCell"/>
</dbReference>